<sequence length="167" mass="19081">MILDIEPISLGISLLLIAAFIAPLYVYTKRVKEKNRFLIQNQLAQAKNLGFELLEYEMWRGRYFLGIDQSRQYLLFNPEMGTSELEVIALSKINSTGVSQEVRTLISGKEKVIIIDKIGIELKGSDKSTYVEVFDRTYYSDLNGEKVIAQKWLGIIKNAISSQLQRN</sequence>
<name>A0A951MCM9_9BACT</name>
<evidence type="ECO:0000313" key="3">
    <source>
        <dbReference type="Proteomes" id="UP000727490"/>
    </source>
</evidence>
<keyword evidence="1" id="KW-0812">Transmembrane</keyword>
<accession>A0A951MCM9</accession>
<proteinExistence type="predicted"/>
<dbReference type="Proteomes" id="UP000727490">
    <property type="component" value="Unassembled WGS sequence"/>
</dbReference>
<dbReference type="RefSeq" id="WP_219288830.1">
    <property type="nucleotide sequence ID" value="NZ_RPHB01000004.1"/>
</dbReference>
<gene>
    <name evidence="2" type="ORF">EGN73_09700</name>
</gene>
<feature type="transmembrane region" description="Helical" evidence="1">
    <location>
        <begin position="6"/>
        <end position="27"/>
    </location>
</feature>
<evidence type="ECO:0000256" key="1">
    <source>
        <dbReference type="SAM" id="Phobius"/>
    </source>
</evidence>
<comment type="caution">
    <text evidence="2">The sequence shown here is derived from an EMBL/GenBank/DDBJ whole genome shotgun (WGS) entry which is preliminary data.</text>
</comment>
<keyword evidence="1" id="KW-0472">Membrane</keyword>
<keyword evidence="1" id="KW-1133">Transmembrane helix</keyword>
<reference evidence="2 3" key="1">
    <citation type="journal article" date="2020" name="Syst. Appl. Microbiol.">
        <title>Arthrospiribacter ruber gen. nov., sp. nov., a novel bacterium isolated from Arthrospira cultures.</title>
        <authorList>
            <person name="Waleron M."/>
            <person name="Misztak A."/>
            <person name="Waleron M.M."/>
            <person name="Furmaniak M."/>
            <person name="Mrozik A."/>
            <person name="Waleron K."/>
        </authorList>
    </citation>
    <scope>NUCLEOTIDE SEQUENCE [LARGE SCALE GENOMIC DNA]</scope>
    <source>
        <strain evidence="2 3">DPMB0001</strain>
    </source>
</reference>
<evidence type="ECO:0000313" key="2">
    <source>
        <dbReference type="EMBL" id="MBW3468084.1"/>
    </source>
</evidence>
<organism evidence="2 3">
    <name type="scientific">Arthrospiribacter ruber</name>
    <dbReference type="NCBI Taxonomy" id="2487934"/>
    <lineage>
        <taxon>Bacteria</taxon>
        <taxon>Pseudomonadati</taxon>
        <taxon>Bacteroidota</taxon>
        <taxon>Cytophagia</taxon>
        <taxon>Cytophagales</taxon>
        <taxon>Cyclobacteriaceae</taxon>
        <taxon>Arthrospiribacter</taxon>
    </lineage>
</organism>
<protein>
    <submittedName>
        <fullName evidence="2">Uncharacterized protein</fullName>
    </submittedName>
</protein>
<dbReference type="AlphaFoldDB" id="A0A951MCM9"/>
<keyword evidence="3" id="KW-1185">Reference proteome</keyword>
<dbReference type="EMBL" id="RPHB01000004">
    <property type="protein sequence ID" value="MBW3468084.1"/>
    <property type="molecule type" value="Genomic_DNA"/>
</dbReference>